<feature type="non-terminal residue" evidence="2">
    <location>
        <position position="212"/>
    </location>
</feature>
<dbReference type="InterPro" id="IPR052366">
    <property type="entry name" value="GTP_Pyrophosphokinase"/>
</dbReference>
<protein>
    <recommendedName>
        <fullName evidence="1">RelA/SpoT domain-containing protein</fullName>
    </recommendedName>
</protein>
<dbReference type="Gene3D" id="3.30.460.10">
    <property type="entry name" value="Beta Polymerase, domain 2"/>
    <property type="match status" value="1"/>
</dbReference>
<dbReference type="GO" id="GO:0015969">
    <property type="term" value="P:guanosine tetraphosphate metabolic process"/>
    <property type="evidence" value="ECO:0007669"/>
    <property type="project" value="InterPro"/>
</dbReference>
<feature type="domain" description="RelA/SpoT" evidence="1">
    <location>
        <begin position="70"/>
        <end position="189"/>
    </location>
</feature>
<dbReference type="SUPFAM" id="SSF81301">
    <property type="entry name" value="Nucleotidyltransferase"/>
    <property type="match status" value="1"/>
</dbReference>
<evidence type="ECO:0000313" key="2">
    <source>
        <dbReference type="EMBL" id="GAG52105.1"/>
    </source>
</evidence>
<gene>
    <name evidence="2" type="ORF">S01H1_77641</name>
</gene>
<dbReference type="Pfam" id="PF04607">
    <property type="entry name" value="RelA_SpoT"/>
    <property type="match status" value="1"/>
</dbReference>
<accession>X0Y8J4</accession>
<dbReference type="PANTHER" id="PTHR47837">
    <property type="entry name" value="GTP PYROPHOSPHOKINASE YJBM"/>
    <property type="match status" value="1"/>
</dbReference>
<comment type="caution">
    <text evidence="2">The sequence shown here is derived from an EMBL/GenBank/DDBJ whole genome shotgun (WGS) entry which is preliminary data.</text>
</comment>
<dbReference type="InterPro" id="IPR007685">
    <property type="entry name" value="RelA_SpoT"/>
</dbReference>
<proteinExistence type="predicted"/>
<dbReference type="SMART" id="SM00954">
    <property type="entry name" value="RelA_SpoT"/>
    <property type="match status" value="1"/>
</dbReference>
<organism evidence="2">
    <name type="scientific">marine sediment metagenome</name>
    <dbReference type="NCBI Taxonomy" id="412755"/>
    <lineage>
        <taxon>unclassified sequences</taxon>
        <taxon>metagenomes</taxon>
        <taxon>ecological metagenomes</taxon>
    </lineage>
</organism>
<dbReference type="PANTHER" id="PTHR47837:SF1">
    <property type="entry name" value="GTP PYROPHOSPHOKINASE YJBM"/>
    <property type="match status" value="1"/>
</dbReference>
<sequence>MEWATRNFKDEELDAAGRALIDKQSNPMDIMSAIAVVNNWRAAHAFPLNTMQMRLRNKAYQVDRYANVAQRIKRLHAIESKLRRLKHVNLSIMQDIGGCRAVVSTNKQVKKLIKDYQSGSIRHEVERDYDYIDKPSSHGYRSFHLVYRYYSDRNKQYDGQRIEIQIRSRLQHAWATTVEAVDTFAGQQLKIHQGAEDWERFFALMGTRIAML</sequence>
<dbReference type="InterPro" id="IPR043519">
    <property type="entry name" value="NT_sf"/>
</dbReference>
<reference evidence="2" key="1">
    <citation type="journal article" date="2014" name="Front. Microbiol.">
        <title>High frequency of phylogenetically diverse reductive dehalogenase-homologous genes in deep subseafloor sedimentary metagenomes.</title>
        <authorList>
            <person name="Kawai M."/>
            <person name="Futagami T."/>
            <person name="Toyoda A."/>
            <person name="Takaki Y."/>
            <person name="Nishi S."/>
            <person name="Hori S."/>
            <person name="Arai W."/>
            <person name="Tsubouchi T."/>
            <person name="Morono Y."/>
            <person name="Uchiyama I."/>
            <person name="Ito T."/>
            <person name="Fujiyama A."/>
            <person name="Inagaki F."/>
            <person name="Takami H."/>
        </authorList>
    </citation>
    <scope>NUCLEOTIDE SEQUENCE</scope>
    <source>
        <strain evidence="2">Expedition CK06-06</strain>
    </source>
</reference>
<name>X0Y8J4_9ZZZZ</name>
<dbReference type="EMBL" id="BARS01052198">
    <property type="protein sequence ID" value="GAG52105.1"/>
    <property type="molecule type" value="Genomic_DNA"/>
</dbReference>
<evidence type="ECO:0000259" key="1">
    <source>
        <dbReference type="SMART" id="SM00954"/>
    </source>
</evidence>
<dbReference type="CDD" id="cd05399">
    <property type="entry name" value="NT_Rel-Spo_like"/>
    <property type="match status" value="1"/>
</dbReference>
<dbReference type="AlphaFoldDB" id="X0Y8J4"/>